<gene>
    <name evidence="2" type="ORF">GCM10011613_29520</name>
</gene>
<dbReference type="EMBL" id="BMYZ01000003">
    <property type="protein sequence ID" value="GGY82773.1"/>
    <property type="molecule type" value="Genomic_DNA"/>
</dbReference>
<comment type="caution">
    <text evidence="2">The sequence shown here is derived from an EMBL/GenBank/DDBJ whole genome shotgun (WGS) entry which is preliminary data.</text>
</comment>
<evidence type="ECO:0000256" key="1">
    <source>
        <dbReference type="SAM" id="SignalP"/>
    </source>
</evidence>
<name>A0ABQ3BA75_9GAMM</name>
<dbReference type="SUPFAM" id="SSF48452">
    <property type="entry name" value="TPR-like"/>
    <property type="match status" value="1"/>
</dbReference>
<dbReference type="Proteomes" id="UP000619761">
    <property type="component" value="Unassembled WGS sequence"/>
</dbReference>
<feature type="signal peptide" evidence="1">
    <location>
        <begin position="1"/>
        <end position="19"/>
    </location>
</feature>
<protein>
    <recommendedName>
        <fullName evidence="4">Tetratricopeptide repeat protein</fullName>
    </recommendedName>
</protein>
<accession>A0ABQ3BA75</accession>
<organism evidence="2 3">
    <name type="scientific">Cellvibrio zantedeschiae</name>
    <dbReference type="NCBI Taxonomy" id="1237077"/>
    <lineage>
        <taxon>Bacteria</taxon>
        <taxon>Pseudomonadati</taxon>
        <taxon>Pseudomonadota</taxon>
        <taxon>Gammaproteobacteria</taxon>
        <taxon>Cellvibrionales</taxon>
        <taxon>Cellvibrionaceae</taxon>
        <taxon>Cellvibrio</taxon>
    </lineage>
</organism>
<evidence type="ECO:0000313" key="3">
    <source>
        <dbReference type="Proteomes" id="UP000619761"/>
    </source>
</evidence>
<dbReference type="RefSeq" id="WP_189419998.1">
    <property type="nucleotide sequence ID" value="NZ_BMYZ01000003.1"/>
</dbReference>
<evidence type="ECO:0000313" key="2">
    <source>
        <dbReference type="EMBL" id="GGY82773.1"/>
    </source>
</evidence>
<dbReference type="InterPro" id="IPR011990">
    <property type="entry name" value="TPR-like_helical_dom_sf"/>
</dbReference>
<sequence length="360" mass="40342">MNKLLTILLLCAPYCAVNAAPYTPQSNDEIIARWPATANDKFQSLKAASHLQPDNPQTVTALANAYLEQAAQPGQSRFYGLAQAALKPLIEKNIPDKNVWLAWAQVQQHQHNFFIAQNAIAKVLEQDPTNINANLLAARIYVIQDKSAAARNACLKILGTADLLTVTACSLEANSYLHPNDLKNTYQQLADMVKREGLPNDERANWIIQLLADLALRNQQPAVGEEWLEIRLTNASVNYLAQWADVKLALHNPQAVLVRLAPIVKSAMEMDDALLLRLALAEKELGLKPEWQTQLAERVSLREQRQDSLHASELAIYYLDLAPDAKKALFWAETNFANTREYNDKNLLARAKYLNQSKEM</sequence>
<reference evidence="3" key="1">
    <citation type="journal article" date="2019" name="Int. J. Syst. Evol. Microbiol.">
        <title>The Global Catalogue of Microorganisms (GCM) 10K type strain sequencing project: providing services to taxonomists for standard genome sequencing and annotation.</title>
        <authorList>
            <consortium name="The Broad Institute Genomics Platform"/>
            <consortium name="The Broad Institute Genome Sequencing Center for Infectious Disease"/>
            <person name="Wu L."/>
            <person name="Ma J."/>
        </authorList>
    </citation>
    <scope>NUCLEOTIDE SEQUENCE [LARGE SCALE GENOMIC DNA]</scope>
    <source>
        <strain evidence="3">KCTC 32239</strain>
    </source>
</reference>
<proteinExistence type="predicted"/>
<evidence type="ECO:0008006" key="4">
    <source>
        <dbReference type="Google" id="ProtNLM"/>
    </source>
</evidence>
<dbReference type="Gene3D" id="1.25.40.10">
    <property type="entry name" value="Tetratricopeptide repeat domain"/>
    <property type="match status" value="1"/>
</dbReference>
<keyword evidence="3" id="KW-1185">Reference proteome</keyword>
<keyword evidence="1" id="KW-0732">Signal</keyword>
<feature type="chain" id="PRO_5046416352" description="Tetratricopeptide repeat protein" evidence="1">
    <location>
        <begin position="20"/>
        <end position="360"/>
    </location>
</feature>